<dbReference type="AlphaFoldDB" id="A0AAJ0H0Y9"/>
<proteinExistence type="predicted"/>
<dbReference type="GeneID" id="87880854"/>
<evidence type="ECO:0000256" key="2">
    <source>
        <dbReference type="SAM" id="MobiDB-lite"/>
    </source>
</evidence>
<keyword evidence="5" id="KW-1185">Reference proteome</keyword>
<comment type="caution">
    <text evidence="4">The sequence shown here is derived from an EMBL/GenBank/DDBJ whole genome shotgun (WGS) entry which is preliminary data.</text>
</comment>
<accession>A0AAJ0H0Y9</accession>
<dbReference type="Proteomes" id="UP001273166">
    <property type="component" value="Unassembled WGS sequence"/>
</dbReference>
<reference evidence="4" key="2">
    <citation type="submission" date="2023-06" db="EMBL/GenBank/DDBJ databases">
        <authorList>
            <consortium name="Lawrence Berkeley National Laboratory"/>
            <person name="Mondo S.J."/>
            <person name="Hensen N."/>
            <person name="Bonometti L."/>
            <person name="Westerberg I."/>
            <person name="Brannstrom I.O."/>
            <person name="Guillou S."/>
            <person name="Cros-Aarteil S."/>
            <person name="Calhoun S."/>
            <person name="Haridas S."/>
            <person name="Kuo A."/>
            <person name="Pangilinan J."/>
            <person name="Riley R."/>
            <person name="Labutti K."/>
            <person name="Andreopoulos B."/>
            <person name="Lipzen A."/>
            <person name="Chen C."/>
            <person name="Yanf M."/>
            <person name="Daum C."/>
            <person name="Ng V."/>
            <person name="Clum A."/>
            <person name="Steindorff A."/>
            <person name="Ohm R."/>
            <person name="Martin F."/>
            <person name="Silar P."/>
            <person name="Natvig D."/>
            <person name="Lalanne C."/>
            <person name="Gautier V."/>
            <person name="Ament-Velasquez S.L."/>
            <person name="Kruys A."/>
            <person name="Hutchinson M.I."/>
            <person name="Powell A.J."/>
            <person name="Barry K."/>
            <person name="Miller A.N."/>
            <person name="Grigoriev I.V."/>
            <person name="Debuchy R."/>
            <person name="Gladieux P."/>
            <person name="Thoren M.H."/>
            <person name="Johannesson H."/>
        </authorList>
    </citation>
    <scope>NUCLEOTIDE SEQUENCE</scope>
    <source>
        <strain evidence="4">CBS 333.67</strain>
    </source>
</reference>
<organism evidence="4 5">
    <name type="scientific">Chaetomium strumarium</name>
    <dbReference type="NCBI Taxonomy" id="1170767"/>
    <lineage>
        <taxon>Eukaryota</taxon>
        <taxon>Fungi</taxon>
        <taxon>Dikarya</taxon>
        <taxon>Ascomycota</taxon>
        <taxon>Pezizomycotina</taxon>
        <taxon>Sordariomycetes</taxon>
        <taxon>Sordariomycetidae</taxon>
        <taxon>Sordariales</taxon>
        <taxon>Chaetomiaceae</taxon>
        <taxon>Chaetomium</taxon>
    </lineage>
</organism>
<name>A0AAJ0H0Y9_9PEZI</name>
<feature type="compositionally biased region" description="Polar residues" evidence="2">
    <location>
        <begin position="246"/>
        <end position="258"/>
    </location>
</feature>
<feature type="domain" description="Zn(2)-C6 fungal-type" evidence="3">
    <location>
        <begin position="274"/>
        <end position="304"/>
    </location>
</feature>
<keyword evidence="1" id="KW-0539">Nucleus</keyword>
<dbReference type="CDD" id="cd00067">
    <property type="entry name" value="GAL4"/>
    <property type="match status" value="1"/>
</dbReference>
<dbReference type="SMART" id="SM00066">
    <property type="entry name" value="GAL4"/>
    <property type="match status" value="1"/>
</dbReference>
<dbReference type="GO" id="GO:0008270">
    <property type="term" value="F:zinc ion binding"/>
    <property type="evidence" value="ECO:0007669"/>
    <property type="project" value="InterPro"/>
</dbReference>
<sequence length="332" mass="37117">MDPQPDRDPPFSDSSTHVLPAHPAGFELALEAECKARLEEIEWQRDEESAAMRNRLYSLVMEYKRRDQSFVDRYTECLEQLTRRLPVVANTSPWAKPCRGVAEWETFYRGGIAIRFYPSTGSSLLVPHGDNAGGETVTPRKFPSNIATTSAKYPPYEFSPSSSPLSSVPCSPEPVSRLAPDTREARPRKQLKRPLSPDELAFGSSSSPPGAAGQKTTSCHIPQQEPGCELLSTHDQKQSTQSTKTNQRASTPTQQPPSVFSAPLPCLKVDRRVPCLECRRRRVKCSRGRPRCRECKRQGNLCRYPLPSPTRTSRQDFERPPSVSMASLSSKK</sequence>
<evidence type="ECO:0000313" key="5">
    <source>
        <dbReference type="Proteomes" id="UP001273166"/>
    </source>
</evidence>
<dbReference type="GO" id="GO:0000981">
    <property type="term" value="F:DNA-binding transcription factor activity, RNA polymerase II-specific"/>
    <property type="evidence" value="ECO:0007669"/>
    <property type="project" value="InterPro"/>
</dbReference>
<protein>
    <recommendedName>
        <fullName evidence="3">Zn(2)-C6 fungal-type domain-containing protein</fullName>
    </recommendedName>
</protein>
<evidence type="ECO:0000256" key="1">
    <source>
        <dbReference type="ARBA" id="ARBA00023242"/>
    </source>
</evidence>
<dbReference type="SUPFAM" id="SSF57701">
    <property type="entry name" value="Zn2/Cys6 DNA-binding domain"/>
    <property type="match status" value="1"/>
</dbReference>
<dbReference type="InterPro" id="IPR001138">
    <property type="entry name" value="Zn2Cys6_DnaBD"/>
</dbReference>
<feature type="compositionally biased region" description="Low complexity" evidence="2">
    <location>
        <begin position="156"/>
        <end position="176"/>
    </location>
</feature>
<dbReference type="Gene3D" id="4.10.240.10">
    <property type="entry name" value="Zn(2)-C6 fungal-type DNA-binding domain"/>
    <property type="match status" value="1"/>
</dbReference>
<dbReference type="RefSeq" id="XP_062725588.1">
    <property type="nucleotide sequence ID" value="XM_062862025.1"/>
</dbReference>
<dbReference type="EMBL" id="JAUDZG010000001">
    <property type="protein sequence ID" value="KAK3309808.1"/>
    <property type="molecule type" value="Genomic_DNA"/>
</dbReference>
<dbReference type="Pfam" id="PF00172">
    <property type="entry name" value="Zn_clus"/>
    <property type="match status" value="1"/>
</dbReference>
<dbReference type="PROSITE" id="PS50048">
    <property type="entry name" value="ZN2_CY6_FUNGAL_2"/>
    <property type="match status" value="1"/>
</dbReference>
<dbReference type="InterPro" id="IPR036864">
    <property type="entry name" value="Zn2-C6_fun-type_DNA-bd_sf"/>
</dbReference>
<evidence type="ECO:0000259" key="3">
    <source>
        <dbReference type="PROSITE" id="PS50048"/>
    </source>
</evidence>
<gene>
    <name evidence="4" type="ORF">B0T15DRAFT_15310</name>
</gene>
<feature type="region of interest" description="Disordered" evidence="2">
    <location>
        <begin position="300"/>
        <end position="332"/>
    </location>
</feature>
<feature type="compositionally biased region" description="Low complexity" evidence="2">
    <location>
        <begin position="203"/>
        <end position="213"/>
    </location>
</feature>
<feature type="region of interest" description="Disordered" evidence="2">
    <location>
        <begin position="156"/>
        <end position="262"/>
    </location>
</feature>
<evidence type="ECO:0000313" key="4">
    <source>
        <dbReference type="EMBL" id="KAK3309808.1"/>
    </source>
</evidence>
<reference evidence="4" key="1">
    <citation type="journal article" date="2023" name="Mol. Phylogenet. Evol.">
        <title>Genome-scale phylogeny and comparative genomics of the fungal order Sordariales.</title>
        <authorList>
            <person name="Hensen N."/>
            <person name="Bonometti L."/>
            <person name="Westerberg I."/>
            <person name="Brannstrom I.O."/>
            <person name="Guillou S."/>
            <person name="Cros-Aarteil S."/>
            <person name="Calhoun S."/>
            <person name="Haridas S."/>
            <person name="Kuo A."/>
            <person name="Mondo S."/>
            <person name="Pangilinan J."/>
            <person name="Riley R."/>
            <person name="LaButti K."/>
            <person name="Andreopoulos B."/>
            <person name="Lipzen A."/>
            <person name="Chen C."/>
            <person name="Yan M."/>
            <person name="Daum C."/>
            <person name="Ng V."/>
            <person name="Clum A."/>
            <person name="Steindorff A."/>
            <person name="Ohm R.A."/>
            <person name="Martin F."/>
            <person name="Silar P."/>
            <person name="Natvig D.O."/>
            <person name="Lalanne C."/>
            <person name="Gautier V."/>
            <person name="Ament-Velasquez S.L."/>
            <person name="Kruys A."/>
            <person name="Hutchinson M.I."/>
            <person name="Powell A.J."/>
            <person name="Barry K."/>
            <person name="Miller A.N."/>
            <person name="Grigoriev I.V."/>
            <person name="Debuchy R."/>
            <person name="Gladieux P."/>
            <person name="Hiltunen Thoren M."/>
            <person name="Johannesson H."/>
        </authorList>
    </citation>
    <scope>NUCLEOTIDE SEQUENCE</scope>
    <source>
        <strain evidence="4">CBS 333.67</strain>
    </source>
</reference>